<dbReference type="Proteomes" id="UP001058974">
    <property type="component" value="Chromosome 4"/>
</dbReference>
<gene>
    <name evidence="2" type="ORF">KIW84_046396</name>
</gene>
<feature type="compositionally biased region" description="Gly residues" evidence="1">
    <location>
        <begin position="1"/>
        <end position="10"/>
    </location>
</feature>
<feature type="region of interest" description="Disordered" evidence="1">
    <location>
        <begin position="1"/>
        <end position="69"/>
    </location>
</feature>
<name>A0A9D4XNV6_PEA</name>
<evidence type="ECO:0000313" key="2">
    <source>
        <dbReference type="EMBL" id="KAI5423424.1"/>
    </source>
</evidence>
<sequence>MEGNDDGGGGDGRKARRRRRRWKESTTEEAVMEGKHDGGGGDGRKERRRRRWRKTSLCRGASSKRSDQRKIENLKKFVRMTDSSNNNKFVQPVIPKFDGFYEHWAKLMENFLSSKEMWNLVEDGIAIVNKTESPLMRRQKQL</sequence>
<dbReference type="Gramene" id="Psat04G0639600-T1">
    <property type="protein sequence ID" value="KAI5423424.1"/>
    <property type="gene ID" value="KIW84_046396"/>
</dbReference>
<comment type="caution">
    <text evidence="2">The sequence shown here is derived from an EMBL/GenBank/DDBJ whole genome shotgun (WGS) entry which is preliminary data.</text>
</comment>
<feature type="compositionally biased region" description="Basic residues" evidence="1">
    <location>
        <begin position="46"/>
        <end position="56"/>
    </location>
</feature>
<evidence type="ECO:0000313" key="3">
    <source>
        <dbReference type="Proteomes" id="UP001058974"/>
    </source>
</evidence>
<reference evidence="2 3" key="1">
    <citation type="journal article" date="2022" name="Nat. Genet.">
        <title>Improved pea reference genome and pan-genome highlight genomic features and evolutionary characteristics.</title>
        <authorList>
            <person name="Yang T."/>
            <person name="Liu R."/>
            <person name="Luo Y."/>
            <person name="Hu S."/>
            <person name="Wang D."/>
            <person name="Wang C."/>
            <person name="Pandey M.K."/>
            <person name="Ge S."/>
            <person name="Xu Q."/>
            <person name="Li N."/>
            <person name="Li G."/>
            <person name="Huang Y."/>
            <person name="Saxena R.K."/>
            <person name="Ji Y."/>
            <person name="Li M."/>
            <person name="Yan X."/>
            <person name="He Y."/>
            <person name="Liu Y."/>
            <person name="Wang X."/>
            <person name="Xiang C."/>
            <person name="Varshney R.K."/>
            <person name="Ding H."/>
            <person name="Gao S."/>
            <person name="Zong X."/>
        </authorList>
    </citation>
    <scope>NUCLEOTIDE SEQUENCE [LARGE SCALE GENOMIC DNA]</scope>
    <source>
        <strain evidence="2 3">cv. Zhongwan 6</strain>
    </source>
</reference>
<keyword evidence="3" id="KW-1185">Reference proteome</keyword>
<dbReference type="EMBL" id="JAMSHJ010000004">
    <property type="protein sequence ID" value="KAI5423424.1"/>
    <property type="molecule type" value="Genomic_DNA"/>
</dbReference>
<proteinExistence type="predicted"/>
<protein>
    <submittedName>
        <fullName evidence="2">Uncharacterized protein</fullName>
    </submittedName>
</protein>
<evidence type="ECO:0000256" key="1">
    <source>
        <dbReference type="SAM" id="MobiDB-lite"/>
    </source>
</evidence>
<accession>A0A9D4XNV6</accession>
<organism evidence="2 3">
    <name type="scientific">Pisum sativum</name>
    <name type="common">Garden pea</name>
    <name type="synonym">Lathyrus oleraceus</name>
    <dbReference type="NCBI Taxonomy" id="3888"/>
    <lineage>
        <taxon>Eukaryota</taxon>
        <taxon>Viridiplantae</taxon>
        <taxon>Streptophyta</taxon>
        <taxon>Embryophyta</taxon>
        <taxon>Tracheophyta</taxon>
        <taxon>Spermatophyta</taxon>
        <taxon>Magnoliopsida</taxon>
        <taxon>eudicotyledons</taxon>
        <taxon>Gunneridae</taxon>
        <taxon>Pentapetalae</taxon>
        <taxon>rosids</taxon>
        <taxon>fabids</taxon>
        <taxon>Fabales</taxon>
        <taxon>Fabaceae</taxon>
        <taxon>Papilionoideae</taxon>
        <taxon>50 kb inversion clade</taxon>
        <taxon>NPAAA clade</taxon>
        <taxon>Hologalegina</taxon>
        <taxon>IRL clade</taxon>
        <taxon>Fabeae</taxon>
        <taxon>Lathyrus</taxon>
    </lineage>
</organism>
<feature type="compositionally biased region" description="Basic and acidic residues" evidence="1">
    <location>
        <begin position="32"/>
        <end position="45"/>
    </location>
</feature>
<dbReference type="AlphaFoldDB" id="A0A9D4XNV6"/>